<dbReference type="GeneID" id="54293389"/>
<keyword evidence="2" id="KW-1185">Reference proteome</keyword>
<dbReference type="AlphaFoldDB" id="A0A6A6AZP0"/>
<protein>
    <submittedName>
        <fullName evidence="1">Uncharacterized protein</fullName>
    </submittedName>
</protein>
<evidence type="ECO:0000313" key="1">
    <source>
        <dbReference type="EMBL" id="KAF2135931.1"/>
    </source>
</evidence>
<feature type="non-terminal residue" evidence="1">
    <location>
        <position position="251"/>
    </location>
</feature>
<dbReference type="EMBL" id="ML995543">
    <property type="protein sequence ID" value="KAF2135931.1"/>
    <property type="molecule type" value="Genomic_DNA"/>
</dbReference>
<name>A0A6A6AZP0_9PEZI</name>
<reference evidence="1" key="1">
    <citation type="journal article" date="2020" name="Stud. Mycol.">
        <title>101 Dothideomycetes genomes: a test case for predicting lifestyles and emergence of pathogens.</title>
        <authorList>
            <person name="Haridas S."/>
            <person name="Albert R."/>
            <person name="Binder M."/>
            <person name="Bloem J."/>
            <person name="Labutti K."/>
            <person name="Salamov A."/>
            <person name="Andreopoulos B."/>
            <person name="Baker S."/>
            <person name="Barry K."/>
            <person name="Bills G."/>
            <person name="Bluhm B."/>
            <person name="Cannon C."/>
            <person name="Castanera R."/>
            <person name="Culley D."/>
            <person name="Daum C."/>
            <person name="Ezra D."/>
            <person name="Gonzalez J."/>
            <person name="Henrissat B."/>
            <person name="Kuo A."/>
            <person name="Liang C."/>
            <person name="Lipzen A."/>
            <person name="Lutzoni F."/>
            <person name="Magnuson J."/>
            <person name="Mondo S."/>
            <person name="Nolan M."/>
            <person name="Ohm R."/>
            <person name="Pangilinan J."/>
            <person name="Park H.-J."/>
            <person name="Ramirez L."/>
            <person name="Alfaro M."/>
            <person name="Sun H."/>
            <person name="Tritt A."/>
            <person name="Yoshinaga Y."/>
            <person name="Zwiers L.-H."/>
            <person name="Turgeon B."/>
            <person name="Goodwin S."/>
            <person name="Spatafora J."/>
            <person name="Crous P."/>
            <person name="Grigoriev I."/>
        </authorList>
    </citation>
    <scope>NUCLEOTIDE SEQUENCE</scope>
    <source>
        <strain evidence="1">CBS 121167</strain>
    </source>
</reference>
<gene>
    <name evidence="1" type="ORF">K452DRAFT_193739</name>
</gene>
<sequence length="251" mass="27494">MGGHAFSLKYHCPRLAPSLYNEVATRLLKQLQDLFIHAVVPPSAPEKTSFGDVDAIVCLSREADEPDLRNMKDRVKMKMGAVAAGVNKNGVLFLLRVLDGTMALSAPAFVQLDIQLCDAASQLPWTIFTIAYGDLINILKVGLYRSGLSLRPSGLFVRVPPSPEELQATAPTAANGRLLFLSNDVDAVLTFLDLDTLKYHTGFATMDELYGYAAGAKFFDAGTFADIVAGGGRDKRPNWVRFAREWLPQHH</sequence>
<dbReference type="Proteomes" id="UP000799438">
    <property type="component" value="Unassembled WGS sequence"/>
</dbReference>
<organism evidence="1 2">
    <name type="scientific">Aplosporella prunicola CBS 121167</name>
    <dbReference type="NCBI Taxonomy" id="1176127"/>
    <lineage>
        <taxon>Eukaryota</taxon>
        <taxon>Fungi</taxon>
        <taxon>Dikarya</taxon>
        <taxon>Ascomycota</taxon>
        <taxon>Pezizomycotina</taxon>
        <taxon>Dothideomycetes</taxon>
        <taxon>Dothideomycetes incertae sedis</taxon>
        <taxon>Botryosphaeriales</taxon>
        <taxon>Aplosporellaceae</taxon>
        <taxon>Aplosporella</taxon>
    </lineage>
</organism>
<proteinExistence type="predicted"/>
<evidence type="ECO:0000313" key="2">
    <source>
        <dbReference type="Proteomes" id="UP000799438"/>
    </source>
</evidence>
<dbReference type="OrthoDB" id="4708870at2759"/>
<dbReference type="RefSeq" id="XP_033391649.1">
    <property type="nucleotide sequence ID" value="XM_033535893.1"/>
</dbReference>
<accession>A0A6A6AZP0</accession>